<dbReference type="RefSeq" id="WP_119794908.1">
    <property type="nucleotide sequence ID" value="NZ_QYZD01000017.1"/>
</dbReference>
<dbReference type="Pfam" id="PF12611">
    <property type="entry name" value="Flagellar_put"/>
    <property type="match status" value="1"/>
</dbReference>
<reference evidence="1 2" key="1">
    <citation type="submission" date="2018-09" db="EMBL/GenBank/DDBJ databases">
        <title>Paenibacillus SK2017-BO5.</title>
        <authorList>
            <person name="Piskunova J.V."/>
            <person name="Dubiley S.A."/>
            <person name="Severinov K.V."/>
        </authorList>
    </citation>
    <scope>NUCLEOTIDE SEQUENCE [LARGE SCALE GENOMIC DNA]</scope>
    <source>
        <strain evidence="1 2">BO5</strain>
    </source>
</reference>
<dbReference type="NCBIfam" id="TIGR02530">
    <property type="entry name" value="flg_new"/>
    <property type="match status" value="1"/>
</dbReference>
<evidence type="ECO:0000313" key="1">
    <source>
        <dbReference type="EMBL" id="RJG22296.1"/>
    </source>
</evidence>
<keyword evidence="1" id="KW-0966">Cell projection</keyword>
<keyword evidence="1" id="KW-0282">Flagellum</keyword>
<dbReference type="EMBL" id="QYZD01000017">
    <property type="protein sequence ID" value="RJG22296.1"/>
    <property type="molecule type" value="Genomic_DNA"/>
</dbReference>
<dbReference type="InterPro" id="IPR013367">
    <property type="entry name" value="Flagellar_put"/>
</dbReference>
<protein>
    <submittedName>
        <fullName evidence="1">Flagellar operon protein</fullName>
    </submittedName>
</protein>
<evidence type="ECO:0000313" key="2">
    <source>
        <dbReference type="Proteomes" id="UP000266177"/>
    </source>
</evidence>
<gene>
    <name evidence="1" type="ORF">DQX05_18055</name>
</gene>
<dbReference type="OrthoDB" id="165650at2"/>
<accession>A0A3A3GEY1</accession>
<comment type="caution">
    <text evidence="1">The sequence shown here is derived from an EMBL/GenBank/DDBJ whole genome shotgun (WGS) entry which is preliminary data.</text>
</comment>
<dbReference type="AlphaFoldDB" id="A0A3A3GEY1"/>
<organism evidence="1 2">
    <name type="scientific">Paenibacillus thiaminolyticus</name>
    <name type="common">Bacillus thiaminolyticus</name>
    <dbReference type="NCBI Taxonomy" id="49283"/>
    <lineage>
        <taxon>Bacteria</taxon>
        <taxon>Bacillati</taxon>
        <taxon>Bacillota</taxon>
        <taxon>Bacilli</taxon>
        <taxon>Bacillales</taxon>
        <taxon>Paenibacillaceae</taxon>
        <taxon>Paenibacillus</taxon>
    </lineage>
</organism>
<proteinExistence type="predicted"/>
<sequence>MNLGGPIGHLGPTAPIQAVQQPERLKQARQSESKASFQQLFQQELQRTNEVRFSQHARTRMTERGMNLTPELVAKMNQAMKQAEEKGARQSLVIMNNQAFIVNVPSRTVITALDEATRQNHVFTQIDSAILLND</sequence>
<name>A0A3A3GEY1_PANTH</name>
<keyword evidence="1" id="KW-0969">Cilium</keyword>
<dbReference type="Proteomes" id="UP000266177">
    <property type="component" value="Unassembled WGS sequence"/>
</dbReference>